<name>A0ABR3FPN1_9AGAR</name>
<dbReference type="PRINTS" id="PR00171">
    <property type="entry name" value="SUGRTRNSPORT"/>
</dbReference>
<feature type="transmembrane region" description="Helical" evidence="10">
    <location>
        <begin position="107"/>
        <end position="127"/>
    </location>
</feature>
<evidence type="ECO:0000256" key="9">
    <source>
        <dbReference type="SAM" id="MobiDB-lite"/>
    </source>
</evidence>
<gene>
    <name evidence="12" type="ORF">V5O48_004742</name>
</gene>
<keyword evidence="3 8" id="KW-0813">Transport</keyword>
<reference evidence="12 13" key="1">
    <citation type="submission" date="2024-02" db="EMBL/GenBank/DDBJ databases">
        <title>A draft genome for the cacao thread blight pathogen Marasmius crinis-equi.</title>
        <authorList>
            <person name="Cohen S.P."/>
            <person name="Baruah I.K."/>
            <person name="Amoako-Attah I."/>
            <person name="Bukari Y."/>
            <person name="Meinhardt L.W."/>
            <person name="Bailey B.A."/>
        </authorList>
    </citation>
    <scope>NUCLEOTIDE SEQUENCE [LARGE SCALE GENOMIC DNA]</scope>
    <source>
        <strain evidence="12 13">GH-76</strain>
    </source>
</reference>
<feature type="transmembrane region" description="Helical" evidence="10">
    <location>
        <begin position="22"/>
        <end position="42"/>
    </location>
</feature>
<dbReference type="InterPro" id="IPR005828">
    <property type="entry name" value="MFS_sugar_transport-like"/>
</dbReference>
<dbReference type="PANTHER" id="PTHR48022">
    <property type="entry name" value="PLASTIDIC GLUCOSE TRANSPORTER 4"/>
    <property type="match status" value="1"/>
</dbReference>
<dbReference type="EMBL" id="JBAHYK010000169">
    <property type="protein sequence ID" value="KAL0577254.1"/>
    <property type="molecule type" value="Genomic_DNA"/>
</dbReference>
<dbReference type="InterPro" id="IPR020846">
    <property type="entry name" value="MFS_dom"/>
</dbReference>
<dbReference type="InterPro" id="IPR036259">
    <property type="entry name" value="MFS_trans_sf"/>
</dbReference>
<comment type="similarity">
    <text evidence="2 8">Belongs to the major facilitator superfamily. Sugar transporter (TC 2.A.1.1) family.</text>
</comment>
<evidence type="ECO:0000256" key="8">
    <source>
        <dbReference type="RuleBase" id="RU003346"/>
    </source>
</evidence>
<comment type="caution">
    <text evidence="12">The sequence shown here is derived from an EMBL/GenBank/DDBJ whole genome shotgun (WGS) entry which is preliminary data.</text>
</comment>
<feature type="transmembrane region" description="Helical" evidence="10">
    <location>
        <begin position="251"/>
        <end position="272"/>
    </location>
</feature>
<feature type="transmembrane region" description="Helical" evidence="10">
    <location>
        <begin position="355"/>
        <end position="374"/>
    </location>
</feature>
<keyword evidence="6 10" id="KW-0472">Membrane</keyword>
<comment type="subcellular location">
    <subcellularLocation>
        <location evidence="1">Membrane</location>
        <topology evidence="1">Multi-pass membrane protein</topology>
    </subcellularLocation>
</comment>
<evidence type="ECO:0000256" key="1">
    <source>
        <dbReference type="ARBA" id="ARBA00004141"/>
    </source>
</evidence>
<evidence type="ECO:0000256" key="4">
    <source>
        <dbReference type="ARBA" id="ARBA00022692"/>
    </source>
</evidence>
<dbReference type="PANTHER" id="PTHR48022:SF2">
    <property type="entry name" value="PLASTIDIC GLUCOSE TRANSPORTER 4"/>
    <property type="match status" value="1"/>
</dbReference>
<dbReference type="InterPro" id="IPR050360">
    <property type="entry name" value="MFS_Sugar_Transporters"/>
</dbReference>
<feature type="transmembrane region" description="Helical" evidence="10">
    <location>
        <begin position="316"/>
        <end position="335"/>
    </location>
</feature>
<dbReference type="Proteomes" id="UP001465976">
    <property type="component" value="Unassembled WGS sequence"/>
</dbReference>
<keyword evidence="13" id="KW-1185">Reference proteome</keyword>
<dbReference type="NCBIfam" id="TIGR00879">
    <property type="entry name" value="SP"/>
    <property type="match status" value="1"/>
</dbReference>
<feature type="transmembrane region" description="Helical" evidence="10">
    <location>
        <begin position="75"/>
        <end position="95"/>
    </location>
</feature>
<evidence type="ECO:0000256" key="2">
    <source>
        <dbReference type="ARBA" id="ARBA00010992"/>
    </source>
</evidence>
<dbReference type="InterPro" id="IPR005829">
    <property type="entry name" value="Sugar_transporter_CS"/>
</dbReference>
<feature type="region of interest" description="Disordered" evidence="9">
    <location>
        <begin position="474"/>
        <end position="494"/>
    </location>
</feature>
<keyword evidence="5 10" id="KW-1133">Transmembrane helix</keyword>
<feature type="transmembrane region" description="Helical" evidence="10">
    <location>
        <begin position="386"/>
        <end position="408"/>
    </location>
</feature>
<comment type="catalytic activity">
    <reaction evidence="7">
        <text>myo-inositol(out) + H(+)(out) = myo-inositol(in) + H(+)(in)</text>
        <dbReference type="Rhea" id="RHEA:60364"/>
        <dbReference type="ChEBI" id="CHEBI:15378"/>
        <dbReference type="ChEBI" id="CHEBI:17268"/>
    </reaction>
</comment>
<evidence type="ECO:0000313" key="13">
    <source>
        <dbReference type="Proteomes" id="UP001465976"/>
    </source>
</evidence>
<organism evidence="12 13">
    <name type="scientific">Marasmius crinis-equi</name>
    <dbReference type="NCBI Taxonomy" id="585013"/>
    <lineage>
        <taxon>Eukaryota</taxon>
        <taxon>Fungi</taxon>
        <taxon>Dikarya</taxon>
        <taxon>Basidiomycota</taxon>
        <taxon>Agaricomycotina</taxon>
        <taxon>Agaricomycetes</taxon>
        <taxon>Agaricomycetidae</taxon>
        <taxon>Agaricales</taxon>
        <taxon>Marasmiineae</taxon>
        <taxon>Marasmiaceae</taxon>
        <taxon>Marasmius</taxon>
    </lineage>
</organism>
<feature type="domain" description="Major facilitator superfamily (MFS) profile" evidence="11">
    <location>
        <begin position="1"/>
        <end position="439"/>
    </location>
</feature>
<accession>A0ABR3FPN1</accession>
<dbReference type="Pfam" id="PF00083">
    <property type="entry name" value="Sugar_tr"/>
    <property type="match status" value="1"/>
</dbReference>
<dbReference type="Gene3D" id="1.20.1250.20">
    <property type="entry name" value="MFS general substrate transporter like domains"/>
    <property type="match status" value="1"/>
</dbReference>
<dbReference type="InterPro" id="IPR003663">
    <property type="entry name" value="Sugar/inositol_transpt"/>
</dbReference>
<evidence type="ECO:0000259" key="11">
    <source>
        <dbReference type="PROSITE" id="PS50850"/>
    </source>
</evidence>
<feature type="transmembrane region" description="Helical" evidence="10">
    <location>
        <begin position="139"/>
        <end position="164"/>
    </location>
</feature>
<dbReference type="SUPFAM" id="SSF103473">
    <property type="entry name" value="MFS general substrate transporter"/>
    <property type="match status" value="1"/>
</dbReference>
<feature type="transmembrane region" description="Helical" evidence="10">
    <location>
        <begin position="49"/>
        <end position="69"/>
    </location>
</feature>
<proteinExistence type="inferred from homology"/>
<evidence type="ECO:0000256" key="5">
    <source>
        <dbReference type="ARBA" id="ARBA00022989"/>
    </source>
</evidence>
<protein>
    <recommendedName>
        <fullName evidence="11">Major facilitator superfamily (MFS) profile domain-containing protein</fullName>
    </recommendedName>
</protein>
<evidence type="ECO:0000256" key="3">
    <source>
        <dbReference type="ARBA" id="ARBA00022448"/>
    </source>
</evidence>
<feature type="transmembrane region" description="Helical" evidence="10">
    <location>
        <begin position="284"/>
        <end position="304"/>
    </location>
</feature>
<evidence type="ECO:0000256" key="6">
    <source>
        <dbReference type="ARBA" id="ARBA00023136"/>
    </source>
</evidence>
<sequence length="494" mass="54133">MPAFTGDSRFARIARDADYKGWSVSTLGAGGWFGALINGYLCDLISRRWTLLVGALICCLGTGLTAGAQGPAWMFVGRFFIGWAVGSLSAVVPLYNSEIAPPELRGTIVSIQQLAIVTGICISFWVGYGTNFISDTNSISWRLCLALQGVPALLLAFLTLTLPYTPRWLVRQGRNDEARKTLAWLRKMPEDSELIQLEFLEIQAESMFERETTGEKFPTLVGGGPFRQFKLQVAQFGQLFTTLHMFRRTSAACLTQFFQQMTGIDCIVYYAPTIFESLALPGRTVSLLASGVVGVVFVISTFPAIATIDHIGRRPLLIWGGVAMATMLVLVAALTATYQPEWDNSAAAWSTAAFIWLYVGFFGASWGPVSWTVISEVFPLSTRAHGVALGASANWITNFVVSIIVPIMLRDITYGTYLFFLAFMLMGIAFAIWILPETYGKSLEEMDLVFGSGEAQADSARMERILRQLHAGSDVKGEKETMSSHSVEGVTSKV</sequence>
<evidence type="ECO:0000313" key="12">
    <source>
        <dbReference type="EMBL" id="KAL0577254.1"/>
    </source>
</evidence>
<feature type="transmembrane region" description="Helical" evidence="10">
    <location>
        <begin position="414"/>
        <end position="435"/>
    </location>
</feature>
<dbReference type="PROSITE" id="PS50850">
    <property type="entry name" value="MFS"/>
    <property type="match status" value="1"/>
</dbReference>
<keyword evidence="4 10" id="KW-0812">Transmembrane</keyword>
<dbReference type="PROSITE" id="PS00216">
    <property type="entry name" value="SUGAR_TRANSPORT_1"/>
    <property type="match status" value="1"/>
</dbReference>
<evidence type="ECO:0000256" key="7">
    <source>
        <dbReference type="ARBA" id="ARBA00049119"/>
    </source>
</evidence>
<evidence type="ECO:0000256" key="10">
    <source>
        <dbReference type="SAM" id="Phobius"/>
    </source>
</evidence>